<dbReference type="Proteomes" id="UP000268093">
    <property type="component" value="Unassembled WGS sequence"/>
</dbReference>
<accession>A0A433CYE6</accession>
<evidence type="ECO:0000313" key="1">
    <source>
        <dbReference type="EMBL" id="RUP43612.1"/>
    </source>
</evidence>
<evidence type="ECO:0000313" key="2">
    <source>
        <dbReference type="Proteomes" id="UP000268093"/>
    </source>
</evidence>
<organism evidence="1 2">
    <name type="scientific">Jimgerdemannia flammicorona</name>
    <dbReference type="NCBI Taxonomy" id="994334"/>
    <lineage>
        <taxon>Eukaryota</taxon>
        <taxon>Fungi</taxon>
        <taxon>Fungi incertae sedis</taxon>
        <taxon>Mucoromycota</taxon>
        <taxon>Mucoromycotina</taxon>
        <taxon>Endogonomycetes</taxon>
        <taxon>Endogonales</taxon>
        <taxon>Endogonaceae</taxon>
        <taxon>Jimgerdemannia</taxon>
    </lineage>
</organism>
<dbReference type="EMBL" id="RBNI01010601">
    <property type="protein sequence ID" value="RUP43612.1"/>
    <property type="molecule type" value="Genomic_DNA"/>
</dbReference>
<protein>
    <submittedName>
        <fullName evidence="1">Uncharacterized protein</fullName>
    </submittedName>
</protein>
<comment type="caution">
    <text evidence="1">The sequence shown here is derived from an EMBL/GenBank/DDBJ whole genome shotgun (WGS) entry which is preliminary data.</text>
</comment>
<name>A0A433CYE6_9FUNG</name>
<reference evidence="1 2" key="1">
    <citation type="journal article" date="2018" name="New Phytol.">
        <title>Phylogenomics of Endogonaceae and evolution of mycorrhizas within Mucoromycota.</title>
        <authorList>
            <person name="Chang Y."/>
            <person name="Desiro A."/>
            <person name="Na H."/>
            <person name="Sandor L."/>
            <person name="Lipzen A."/>
            <person name="Clum A."/>
            <person name="Barry K."/>
            <person name="Grigoriev I.V."/>
            <person name="Martin F.M."/>
            <person name="Stajich J.E."/>
            <person name="Smith M.E."/>
            <person name="Bonito G."/>
            <person name="Spatafora J.W."/>
        </authorList>
    </citation>
    <scope>NUCLEOTIDE SEQUENCE [LARGE SCALE GENOMIC DNA]</scope>
    <source>
        <strain evidence="1 2">GMNB39</strain>
    </source>
</reference>
<dbReference type="AlphaFoldDB" id="A0A433CYE6"/>
<gene>
    <name evidence="1" type="ORF">BC936DRAFT_136943</name>
</gene>
<keyword evidence="2" id="KW-1185">Reference proteome</keyword>
<proteinExistence type="predicted"/>
<sequence>MYRSACLSSSPTSSTTEVVPSPVMSSCAVAALAIMAAVGCDEGIRNYHLGEEDLAILGELNAASAVNEPAGCTV</sequence>